<evidence type="ECO:0008006" key="3">
    <source>
        <dbReference type="Google" id="ProtNLM"/>
    </source>
</evidence>
<name>A0A7U6JIA2_9GAMM</name>
<accession>A0A7U6JIA2</accession>
<proteinExistence type="predicted"/>
<dbReference type="KEGG" id="tbn:TBH_C2200"/>
<evidence type="ECO:0000313" key="2">
    <source>
        <dbReference type="Proteomes" id="UP000031631"/>
    </source>
</evidence>
<evidence type="ECO:0000313" key="1">
    <source>
        <dbReference type="EMBL" id="BAO45111.1"/>
    </source>
</evidence>
<keyword evidence="2" id="KW-1185">Reference proteome</keyword>
<protein>
    <recommendedName>
        <fullName evidence="3">Transcriptional regulator</fullName>
    </recommendedName>
</protein>
<dbReference type="EMBL" id="AP012273">
    <property type="protein sequence ID" value="BAO45111.1"/>
    <property type="molecule type" value="Genomic_DNA"/>
</dbReference>
<dbReference type="Proteomes" id="UP000031631">
    <property type="component" value="Chromosome"/>
</dbReference>
<sequence>MEINGPLKIGVIDAPDSPGWELQVSFTDEFKSASLEEQGRIFQAYVDELVEGIEALPEGDRNRDGMAIVYQLCSQMLPYIREGQIALEESMMVEIGQNQAVSITDFLNG</sequence>
<dbReference type="OrthoDB" id="7063654at2"/>
<organism evidence="1 2">
    <name type="scientific">Thiolapillus brandeum</name>
    <dbReference type="NCBI Taxonomy" id="1076588"/>
    <lineage>
        <taxon>Bacteria</taxon>
        <taxon>Pseudomonadati</taxon>
        <taxon>Pseudomonadota</taxon>
        <taxon>Gammaproteobacteria</taxon>
        <taxon>Chromatiales</taxon>
        <taxon>Sedimenticolaceae</taxon>
        <taxon>Thiolapillus</taxon>
    </lineage>
</organism>
<dbReference type="RefSeq" id="WP_041068431.1">
    <property type="nucleotide sequence ID" value="NZ_AP012273.1"/>
</dbReference>
<reference evidence="1 2" key="1">
    <citation type="journal article" date="2014" name="PLoS ONE">
        <title>Physiological and genomic features of a novel sulfur-oxidizing gammaproteobacterium belonging to a previously uncultivated symbiotic lineage isolated from a hydrothermal vent.</title>
        <authorList>
            <person name="Nunoura T."/>
            <person name="Takaki Y."/>
            <person name="Kazama H."/>
            <person name="Kakuta J."/>
            <person name="Shimamura S."/>
            <person name="Makita H."/>
            <person name="Hirai M."/>
            <person name="Miyazaki M."/>
            <person name="Takai K."/>
        </authorList>
    </citation>
    <scope>NUCLEOTIDE SEQUENCE [LARGE SCALE GENOMIC DNA]</scope>
    <source>
        <strain evidence="1 2">Hiromi1</strain>
    </source>
</reference>
<dbReference type="AlphaFoldDB" id="A0A7U6JIA2"/>
<gene>
    <name evidence="1" type="ORF">TBH_C2200</name>
</gene>